<evidence type="ECO:0000313" key="1">
    <source>
        <dbReference type="EMBL" id="GIY41647.1"/>
    </source>
</evidence>
<organism evidence="1 2">
    <name type="scientific">Caerostris darwini</name>
    <dbReference type="NCBI Taxonomy" id="1538125"/>
    <lineage>
        <taxon>Eukaryota</taxon>
        <taxon>Metazoa</taxon>
        <taxon>Ecdysozoa</taxon>
        <taxon>Arthropoda</taxon>
        <taxon>Chelicerata</taxon>
        <taxon>Arachnida</taxon>
        <taxon>Araneae</taxon>
        <taxon>Araneomorphae</taxon>
        <taxon>Entelegynae</taxon>
        <taxon>Araneoidea</taxon>
        <taxon>Araneidae</taxon>
        <taxon>Caerostris</taxon>
    </lineage>
</organism>
<proteinExistence type="predicted"/>
<dbReference type="Proteomes" id="UP001054837">
    <property type="component" value="Unassembled WGS sequence"/>
</dbReference>
<sequence>MPYRPSRRLITTISLLGFGIVPTKIPILCPQNKSHSVPNVLMVNTGDSADSDYYKNGDVAIETTIISGRLIWEDRRRSAIC</sequence>
<name>A0AAV4T8A2_9ARAC</name>
<reference evidence="1 2" key="1">
    <citation type="submission" date="2021-06" db="EMBL/GenBank/DDBJ databases">
        <title>Caerostris darwini draft genome.</title>
        <authorList>
            <person name="Kono N."/>
            <person name="Arakawa K."/>
        </authorList>
    </citation>
    <scope>NUCLEOTIDE SEQUENCE [LARGE SCALE GENOMIC DNA]</scope>
</reference>
<protein>
    <submittedName>
        <fullName evidence="1">Uncharacterized protein</fullName>
    </submittedName>
</protein>
<evidence type="ECO:0000313" key="2">
    <source>
        <dbReference type="Proteomes" id="UP001054837"/>
    </source>
</evidence>
<dbReference type="AlphaFoldDB" id="A0AAV4T8A2"/>
<gene>
    <name evidence="1" type="ORF">CDAR_555371</name>
</gene>
<dbReference type="EMBL" id="BPLQ01009090">
    <property type="protein sequence ID" value="GIY41647.1"/>
    <property type="molecule type" value="Genomic_DNA"/>
</dbReference>
<accession>A0AAV4T8A2</accession>
<keyword evidence="2" id="KW-1185">Reference proteome</keyword>
<comment type="caution">
    <text evidence="1">The sequence shown here is derived from an EMBL/GenBank/DDBJ whole genome shotgun (WGS) entry which is preliminary data.</text>
</comment>